<comment type="similarity">
    <text evidence="2">Belongs to the CPA3 antiporters (TC 2.A.63) subunit B family.</text>
</comment>
<evidence type="ECO:0000256" key="2">
    <source>
        <dbReference type="ARBA" id="ARBA00009425"/>
    </source>
</evidence>
<feature type="transmembrane region" description="Helical" evidence="7">
    <location>
        <begin position="198"/>
        <end position="218"/>
    </location>
</feature>
<feature type="transmembrane region" description="Helical" evidence="7">
    <location>
        <begin position="30"/>
        <end position="48"/>
    </location>
</feature>
<dbReference type="eggNOG" id="COG2111">
    <property type="taxonomic scope" value="Bacteria"/>
</dbReference>
<dbReference type="KEGG" id="hha:Hhal_0815"/>
<dbReference type="InterPro" id="IPR007182">
    <property type="entry name" value="MnhB"/>
</dbReference>
<dbReference type="Pfam" id="PF20501">
    <property type="entry name" value="MbhE"/>
    <property type="match status" value="1"/>
</dbReference>
<dbReference type="InterPro" id="IPR046806">
    <property type="entry name" value="MrpA_C/MbhE"/>
</dbReference>
<evidence type="ECO:0000256" key="4">
    <source>
        <dbReference type="ARBA" id="ARBA00022692"/>
    </source>
</evidence>
<evidence type="ECO:0000256" key="7">
    <source>
        <dbReference type="SAM" id="Phobius"/>
    </source>
</evidence>
<dbReference type="Pfam" id="PF04039">
    <property type="entry name" value="MnhB"/>
    <property type="match status" value="1"/>
</dbReference>
<keyword evidence="6 7" id="KW-0472">Membrane</keyword>
<proteinExistence type="inferred from homology"/>
<comment type="subcellular location">
    <subcellularLocation>
        <location evidence="1">Cell membrane</location>
        <topology evidence="1">Multi-pass membrane protein</topology>
    </subcellularLocation>
</comment>
<evidence type="ECO:0000313" key="12">
    <source>
        <dbReference type="Proteomes" id="UP000000647"/>
    </source>
</evidence>
<protein>
    <submittedName>
        <fullName evidence="11">Multisubunit sodium/proton antiporter, MrpB subunit</fullName>
    </submittedName>
</protein>
<feature type="transmembrane region" description="Helical" evidence="7">
    <location>
        <begin position="55"/>
        <end position="76"/>
    </location>
</feature>
<dbReference type="InterPro" id="IPR025383">
    <property type="entry name" value="MrpA_C/MbhD"/>
</dbReference>
<feature type="transmembrane region" description="Helical" evidence="7">
    <location>
        <begin position="96"/>
        <end position="119"/>
    </location>
</feature>
<keyword evidence="5 7" id="KW-1133">Transmembrane helix</keyword>
<dbReference type="InterPro" id="IPR042106">
    <property type="entry name" value="Nuo/plastoQ_OxRdtase_6_NuoJ"/>
</dbReference>
<evidence type="ECO:0000256" key="6">
    <source>
        <dbReference type="ARBA" id="ARBA00023136"/>
    </source>
</evidence>
<dbReference type="RefSeq" id="WP_011813614.1">
    <property type="nucleotide sequence ID" value="NC_008789.1"/>
</dbReference>
<dbReference type="PANTHER" id="PTHR33932:SF4">
    <property type="entry name" value="NA(+)_H(+) ANTIPORTER SUBUNIT B"/>
    <property type="match status" value="1"/>
</dbReference>
<keyword evidence="4 7" id="KW-0812">Transmembrane</keyword>
<feature type="domain" description="Na+/H+ antiporter MnhB subunit-related protein" evidence="8">
    <location>
        <begin position="198"/>
        <end position="301"/>
    </location>
</feature>
<sequence>MIDWAFDLLLAGGLLGLAWQIVATRMLFRSVVLFIVFGLLMAVTWARLAAPDLALAEAAIGAGITGALLLSAYRALLPPDSRDDGSDSPPPPVPPWAAVTVAVLAGALIAGIGWAVVGLEPPEQTAGRLALARLEESGVDNPVTAVLLNFRSIDTLAEVVVLFVAFLAARVVAQDLVHAGPGDWLRASYREPLLVQPLIAFVGPMTVLAAGYLLWAGADQPGGAFQAGAVLAALGVLLRLTGRLRPTEETSFAERLALVGGLVLFTAIGLAGAGVASAVLDYPEAWTYELILIIETALMLAIALPLVLLFSGSGGLRGEVR</sequence>
<feature type="transmembrane region" description="Helical" evidence="7">
    <location>
        <begin position="286"/>
        <end position="311"/>
    </location>
</feature>
<reference evidence="11 12" key="2">
    <citation type="journal article" date="2013" name="Stand. Genomic Sci.">
        <title>Complete genome sequence of Halorhodospira halophila SL1.</title>
        <authorList>
            <person name="Challacombe J.F."/>
            <person name="Majid S."/>
            <person name="Deole R."/>
            <person name="Brettin T.S."/>
            <person name="Bruce D."/>
            <person name="Delano S.F."/>
            <person name="Detter J.C."/>
            <person name="Gleasner C.D."/>
            <person name="Han C.S."/>
            <person name="Misra M."/>
            <person name="Reitenga K.G."/>
            <person name="Mikhailova N."/>
            <person name="Woyke T."/>
            <person name="Pitluck S."/>
            <person name="Nolan M."/>
            <person name="Land M.L."/>
            <person name="Saunders E."/>
            <person name="Tapia R."/>
            <person name="Lapidus A."/>
            <person name="Ivanova N."/>
            <person name="Hoff W.D."/>
        </authorList>
    </citation>
    <scope>NUCLEOTIDE SEQUENCE [LARGE SCALE GENOMIC DNA]</scope>
    <source>
        <strain evidence="12">DSM 244 / SL1</strain>
    </source>
</reference>
<organism evidence="11 12">
    <name type="scientific">Halorhodospira halophila (strain DSM 244 / SL1)</name>
    <name type="common">Ectothiorhodospira halophila (strain DSM 244 / SL1)</name>
    <dbReference type="NCBI Taxonomy" id="349124"/>
    <lineage>
        <taxon>Bacteria</taxon>
        <taxon>Pseudomonadati</taxon>
        <taxon>Pseudomonadota</taxon>
        <taxon>Gammaproteobacteria</taxon>
        <taxon>Chromatiales</taxon>
        <taxon>Ectothiorhodospiraceae</taxon>
        <taxon>Halorhodospira</taxon>
    </lineage>
</organism>
<evidence type="ECO:0000259" key="10">
    <source>
        <dbReference type="Pfam" id="PF20501"/>
    </source>
</evidence>
<dbReference type="EMBL" id="CP000544">
    <property type="protein sequence ID" value="ABM61591.1"/>
    <property type="molecule type" value="Genomic_DNA"/>
</dbReference>
<dbReference type="InterPro" id="IPR050622">
    <property type="entry name" value="CPA3_antiporter_subunitB"/>
</dbReference>
<feature type="domain" description="MrpA C-terminal/MbhD" evidence="9">
    <location>
        <begin position="14"/>
        <end position="76"/>
    </location>
</feature>
<name>A1WV79_HALHL</name>
<keyword evidence="3" id="KW-1003">Cell membrane</keyword>
<feature type="transmembrane region" description="Helical" evidence="7">
    <location>
        <begin position="256"/>
        <end position="280"/>
    </location>
</feature>
<dbReference type="GO" id="GO:0005886">
    <property type="term" value="C:plasma membrane"/>
    <property type="evidence" value="ECO:0007669"/>
    <property type="project" value="UniProtKB-SubCell"/>
</dbReference>
<dbReference type="HOGENOM" id="CLU_069132_0_0_6"/>
<dbReference type="Pfam" id="PF13244">
    <property type="entry name" value="MbhD"/>
    <property type="match status" value="1"/>
</dbReference>
<evidence type="ECO:0000313" key="11">
    <source>
        <dbReference type="EMBL" id="ABM61591.1"/>
    </source>
</evidence>
<evidence type="ECO:0000256" key="5">
    <source>
        <dbReference type="ARBA" id="ARBA00022989"/>
    </source>
</evidence>
<evidence type="ECO:0000259" key="8">
    <source>
        <dbReference type="Pfam" id="PF04039"/>
    </source>
</evidence>
<dbReference type="Proteomes" id="UP000000647">
    <property type="component" value="Chromosome"/>
</dbReference>
<gene>
    <name evidence="11" type="ordered locus">Hhal_0815</name>
</gene>
<accession>A1WV79</accession>
<dbReference type="OrthoDB" id="4962908at2"/>
<keyword evidence="12" id="KW-1185">Reference proteome</keyword>
<evidence type="ECO:0000259" key="9">
    <source>
        <dbReference type="Pfam" id="PF13244"/>
    </source>
</evidence>
<evidence type="ECO:0000256" key="3">
    <source>
        <dbReference type="ARBA" id="ARBA00022475"/>
    </source>
</evidence>
<dbReference type="Gene3D" id="1.20.120.1200">
    <property type="entry name" value="NADH-ubiquinone/plastoquinone oxidoreductase chain 6, subunit NuoJ"/>
    <property type="match status" value="1"/>
</dbReference>
<feature type="domain" description="MrpA C-terminal/MbhE" evidence="10">
    <location>
        <begin position="99"/>
        <end position="167"/>
    </location>
</feature>
<feature type="transmembrane region" description="Helical" evidence="7">
    <location>
        <begin position="224"/>
        <end position="244"/>
    </location>
</feature>
<dbReference type="PANTHER" id="PTHR33932">
    <property type="entry name" value="NA(+)/H(+) ANTIPORTER SUBUNIT B"/>
    <property type="match status" value="1"/>
</dbReference>
<dbReference type="AlphaFoldDB" id="A1WV79"/>
<reference evidence="12" key="1">
    <citation type="submission" date="2006-12" db="EMBL/GenBank/DDBJ databases">
        <title>Complete sequence of Halorhodospira halophila SL1.</title>
        <authorList>
            <consortium name="US DOE Joint Genome Institute"/>
            <person name="Copeland A."/>
            <person name="Lucas S."/>
            <person name="Lapidus A."/>
            <person name="Barry K."/>
            <person name="Detter J.C."/>
            <person name="Glavina del Rio T."/>
            <person name="Hammon N."/>
            <person name="Israni S."/>
            <person name="Dalin E."/>
            <person name="Tice H."/>
            <person name="Pitluck S."/>
            <person name="Saunders E."/>
            <person name="Brettin T."/>
            <person name="Bruce D."/>
            <person name="Han C."/>
            <person name="Tapia R."/>
            <person name="Schmutz J."/>
            <person name="Larimer F."/>
            <person name="Land M."/>
            <person name="Hauser L."/>
            <person name="Kyrpides N."/>
            <person name="Mikhailova N."/>
            <person name="Hoff W."/>
            <person name="Richardson P."/>
        </authorList>
    </citation>
    <scope>NUCLEOTIDE SEQUENCE [LARGE SCALE GENOMIC DNA]</scope>
    <source>
        <strain evidence="12">DSM 244 / SL1</strain>
    </source>
</reference>
<evidence type="ECO:0000256" key="1">
    <source>
        <dbReference type="ARBA" id="ARBA00004651"/>
    </source>
</evidence>
<dbReference type="STRING" id="349124.Hhal_0815"/>